<feature type="compositionally biased region" description="Polar residues" evidence="10">
    <location>
        <begin position="95"/>
        <end position="111"/>
    </location>
</feature>
<feature type="region of interest" description="Disordered" evidence="10">
    <location>
        <begin position="1"/>
        <end position="45"/>
    </location>
</feature>
<gene>
    <name evidence="13" type="ORF">AKO1_015488</name>
</gene>
<evidence type="ECO:0000256" key="2">
    <source>
        <dbReference type="ARBA" id="ARBA00022692"/>
    </source>
</evidence>
<feature type="region of interest" description="Disordered" evidence="10">
    <location>
        <begin position="90"/>
        <end position="111"/>
    </location>
</feature>
<evidence type="ECO:0000256" key="4">
    <source>
        <dbReference type="ARBA" id="ARBA00022771"/>
    </source>
</evidence>
<dbReference type="Gene3D" id="3.30.40.10">
    <property type="entry name" value="Zinc/RING finger domain, C3HC4 (zinc finger)"/>
    <property type="match status" value="1"/>
</dbReference>
<evidence type="ECO:0000259" key="12">
    <source>
        <dbReference type="PROSITE" id="PS50089"/>
    </source>
</evidence>
<name>A0AAW2ZFR0_9EUKA</name>
<evidence type="ECO:0000256" key="10">
    <source>
        <dbReference type="SAM" id="MobiDB-lite"/>
    </source>
</evidence>
<proteinExistence type="predicted"/>
<dbReference type="Proteomes" id="UP001431209">
    <property type="component" value="Unassembled WGS sequence"/>
</dbReference>
<feature type="transmembrane region" description="Helical" evidence="11">
    <location>
        <begin position="172"/>
        <end position="193"/>
    </location>
</feature>
<dbReference type="Pfam" id="PF13445">
    <property type="entry name" value="zf-RING_UBOX"/>
    <property type="match status" value="1"/>
</dbReference>
<evidence type="ECO:0000256" key="5">
    <source>
        <dbReference type="ARBA" id="ARBA00022786"/>
    </source>
</evidence>
<keyword evidence="2 11" id="KW-0812">Transmembrane</keyword>
<sequence>MSSTNNPLDGQTNPEVTHDVHLQVEPENPTAPAVEPDVPQPSTDASTNLVEQQRMRLNQTLMRLIQQLGPIPAVPVVSSEEARVEENDDVGLVDNENNQQPPTDNSEQATPSDYQNVTKLAWKIIPLIVFPALLFFYDHFVGIAVFFWCMYMLYGANERIKGLVSQKESRSIIMALFVILLLSLQSCLVVFMFIRYELWLYMGFLASSTVVISASLWDSLFTIVIVDTIMNAACMVVKCVLLIFTPLFLNNLTRSRLYATTETTFRLYRSLLPIPIWFRYVSAHYHLIFVIFVMTLYGAYKAKVFYELFTEFSLAFTSLFRSSAQYGVYATREHVLELGNPNCSICYEEFTKPVKLQCEHIFCEECISSWFSTSSMTCPICRQVCEDAGKLGHMDGSSGLGVTVL</sequence>
<evidence type="ECO:0000256" key="7">
    <source>
        <dbReference type="ARBA" id="ARBA00022989"/>
    </source>
</evidence>
<dbReference type="GO" id="GO:0061630">
    <property type="term" value="F:ubiquitin protein ligase activity"/>
    <property type="evidence" value="ECO:0007669"/>
    <property type="project" value="InterPro"/>
</dbReference>
<feature type="compositionally biased region" description="Polar residues" evidence="10">
    <location>
        <begin position="1"/>
        <end position="15"/>
    </location>
</feature>
<evidence type="ECO:0000313" key="13">
    <source>
        <dbReference type="EMBL" id="KAL0488285.1"/>
    </source>
</evidence>
<evidence type="ECO:0000256" key="8">
    <source>
        <dbReference type="ARBA" id="ARBA00023136"/>
    </source>
</evidence>
<comment type="subcellular location">
    <subcellularLocation>
        <location evidence="1">Membrane</location>
        <topology evidence="1">Multi-pass membrane protein</topology>
    </subcellularLocation>
</comment>
<dbReference type="CDD" id="cd16561">
    <property type="entry name" value="RING-HC_RNF213"/>
    <property type="match status" value="1"/>
</dbReference>
<dbReference type="PANTHER" id="PTHR15860:SF0">
    <property type="entry name" value="LP20373P"/>
    <property type="match status" value="1"/>
</dbReference>
<evidence type="ECO:0000313" key="14">
    <source>
        <dbReference type="Proteomes" id="UP001431209"/>
    </source>
</evidence>
<evidence type="ECO:0000256" key="9">
    <source>
        <dbReference type="PROSITE-ProRule" id="PRU00175"/>
    </source>
</evidence>
<dbReference type="GO" id="GO:0008270">
    <property type="term" value="F:zinc ion binding"/>
    <property type="evidence" value="ECO:0007669"/>
    <property type="project" value="UniProtKB-KW"/>
</dbReference>
<dbReference type="InterPro" id="IPR017907">
    <property type="entry name" value="Znf_RING_CS"/>
</dbReference>
<dbReference type="GO" id="GO:1904294">
    <property type="term" value="P:positive regulation of ERAD pathway"/>
    <property type="evidence" value="ECO:0007669"/>
    <property type="project" value="InterPro"/>
</dbReference>
<dbReference type="PROSITE" id="PS50089">
    <property type="entry name" value="ZF_RING_2"/>
    <property type="match status" value="1"/>
</dbReference>
<evidence type="ECO:0000256" key="11">
    <source>
        <dbReference type="SAM" id="Phobius"/>
    </source>
</evidence>
<keyword evidence="7 11" id="KW-1133">Transmembrane helix</keyword>
<evidence type="ECO:0000256" key="3">
    <source>
        <dbReference type="ARBA" id="ARBA00022723"/>
    </source>
</evidence>
<keyword evidence="5" id="KW-0833">Ubl conjugation pathway</keyword>
<evidence type="ECO:0000256" key="1">
    <source>
        <dbReference type="ARBA" id="ARBA00004141"/>
    </source>
</evidence>
<dbReference type="SUPFAM" id="SSF57850">
    <property type="entry name" value="RING/U-box"/>
    <property type="match status" value="1"/>
</dbReference>
<dbReference type="InterPro" id="IPR044235">
    <property type="entry name" value="RNFT1/2"/>
</dbReference>
<accession>A0AAW2ZFR0</accession>
<organism evidence="13 14">
    <name type="scientific">Acrasis kona</name>
    <dbReference type="NCBI Taxonomy" id="1008807"/>
    <lineage>
        <taxon>Eukaryota</taxon>
        <taxon>Discoba</taxon>
        <taxon>Heterolobosea</taxon>
        <taxon>Tetramitia</taxon>
        <taxon>Eutetramitia</taxon>
        <taxon>Acrasidae</taxon>
        <taxon>Acrasis</taxon>
    </lineage>
</organism>
<keyword evidence="6" id="KW-0862">Zinc</keyword>
<dbReference type="GO" id="GO:0016020">
    <property type="term" value="C:membrane"/>
    <property type="evidence" value="ECO:0007669"/>
    <property type="project" value="UniProtKB-SubCell"/>
</dbReference>
<keyword evidence="14" id="KW-1185">Reference proteome</keyword>
<feature type="transmembrane region" description="Helical" evidence="11">
    <location>
        <begin position="199"/>
        <end position="217"/>
    </location>
</feature>
<dbReference type="PANTHER" id="PTHR15860">
    <property type="entry name" value="UNCHARACTERIZED RING FINGER-CONTAINING PROTEIN"/>
    <property type="match status" value="1"/>
</dbReference>
<dbReference type="SMART" id="SM00184">
    <property type="entry name" value="RING"/>
    <property type="match status" value="1"/>
</dbReference>
<comment type="caution">
    <text evidence="13">The sequence shown here is derived from an EMBL/GenBank/DDBJ whole genome shotgun (WGS) entry which is preliminary data.</text>
</comment>
<dbReference type="InterPro" id="IPR001841">
    <property type="entry name" value="Znf_RING"/>
</dbReference>
<feature type="transmembrane region" description="Helical" evidence="11">
    <location>
        <begin position="124"/>
        <end position="151"/>
    </location>
</feature>
<dbReference type="PROSITE" id="PS00518">
    <property type="entry name" value="ZF_RING_1"/>
    <property type="match status" value="1"/>
</dbReference>
<dbReference type="AlphaFoldDB" id="A0AAW2ZFR0"/>
<feature type="transmembrane region" description="Helical" evidence="11">
    <location>
        <begin position="277"/>
        <end position="300"/>
    </location>
</feature>
<dbReference type="EMBL" id="JAOPGA020001428">
    <property type="protein sequence ID" value="KAL0488285.1"/>
    <property type="molecule type" value="Genomic_DNA"/>
</dbReference>
<keyword evidence="3" id="KW-0479">Metal-binding</keyword>
<keyword evidence="8 11" id="KW-0472">Membrane</keyword>
<reference evidence="13 14" key="1">
    <citation type="submission" date="2024-03" db="EMBL/GenBank/DDBJ databases">
        <title>The Acrasis kona genome and developmental transcriptomes reveal deep origins of eukaryotic multicellular pathways.</title>
        <authorList>
            <person name="Sheikh S."/>
            <person name="Fu C.-J."/>
            <person name="Brown M.W."/>
            <person name="Baldauf S.L."/>
        </authorList>
    </citation>
    <scope>NUCLEOTIDE SEQUENCE [LARGE SCALE GENOMIC DNA]</scope>
    <source>
        <strain evidence="13 14">ATCC MYA-3509</strain>
    </source>
</reference>
<dbReference type="InterPro" id="IPR013083">
    <property type="entry name" value="Znf_RING/FYVE/PHD"/>
</dbReference>
<feature type="transmembrane region" description="Helical" evidence="11">
    <location>
        <begin position="229"/>
        <end position="249"/>
    </location>
</feature>
<keyword evidence="4 9" id="KW-0863">Zinc-finger</keyword>
<protein>
    <recommendedName>
        <fullName evidence="12">RING-type domain-containing protein</fullName>
    </recommendedName>
</protein>
<evidence type="ECO:0000256" key="6">
    <source>
        <dbReference type="ARBA" id="ARBA00022833"/>
    </source>
</evidence>
<dbReference type="InterPro" id="IPR027370">
    <property type="entry name" value="Znf-RING_euk"/>
</dbReference>
<feature type="domain" description="RING-type" evidence="12">
    <location>
        <begin position="343"/>
        <end position="382"/>
    </location>
</feature>